<dbReference type="Proteomes" id="UP001596066">
    <property type="component" value="Unassembled WGS sequence"/>
</dbReference>
<organism evidence="1 2">
    <name type="scientific">Kitasatospora cinereorecta</name>
    <dbReference type="NCBI Taxonomy" id="285560"/>
    <lineage>
        <taxon>Bacteria</taxon>
        <taxon>Bacillati</taxon>
        <taxon>Actinomycetota</taxon>
        <taxon>Actinomycetes</taxon>
        <taxon>Kitasatosporales</taxon>
        <taxon>Streptomycetaceae</taxon>
        <taxon>Kitasatospora</taxon>
    </lineage>
</organism>
<dbReference type="CDD" id="cd00093">
    <property type="entry name" value="HTH_XRE"/>
    <property type="match status" value="1"/>
</dbReference>
<comment type="caution">
    <text evidence="1">The sequence shown here is derived from an EMBL/GenBank/DDBJ whole genome shotgun (WGS) entry which is preliminary data.</text>
</comment>
<evidence type="ECO:0008006" key="3">
    <source>
        <dbReference type="Google" id="ProtNLM"/>
    </source>
</evidence>
<name>A0ABW0VP42_9ACTN</name>
<dbReference type="InterPro" id="IPR001387">
    <property type="entry name" value="Cro/C1-type_HTH"/>
</dbReference>
<evidence type="ECO:0000313" key="2">
    <source>
        <dbReference type="Proteomes" id="UP001596066"/>
    </source>
</evidence>
<sequence>MASVSEWSGVEAKALRLASRRSVREFAADLGVAVRTVSNWERLGESTRPRPDTQAILDTALSRLDPTAALRFEAVLSGDGRKVASLARGGPRLWEYETWAEDIERAVLAAAGQNFTFASDLLERWRTRWPVGELDDRGLYLFARTATLAGDLLRDRGVLVGPLSASRSYADARSVFNQLGVPRRVAQLDLSLAVVREMSGDLTGAATAYGQLAGDARLSDRDQHRARLWVGTSLDKQGLHEAAVPLMRSAIRGFDELNEPEDWGTAHQKLALLYRGAGDLEEAARMIEVAQSASGGASPMQRVRLDTARGHILLSDSASLGEGLVLLNGAAATAATYGMSHQLRAIERIRGILERGGAAVQFV</sequence>
<protein>
    <recommendedName>
        <fullName evidence="3">HTH cro/C1-type domain-containing protein</fullName>
    </recommendedName>
</protein>
<dbReference type="InterPro" id="IPR011990">
    <property type="entry name" value="TPR-like_helical_dom_sf"/>
</dbReference>
<reference evidence="2" key="1">
    <citation type="journal article" date="2019" name="Int. J. Syst. Evol. Microbiol.">
        <title>The Global Catalogue of Microorganisms (GCM) 10K type strain sequencing project: providing services to taxonomists for standard genome sequencing and annotation.</title>
        <authorList>
            <consortium name="The Broad Institute Genomics Platform"/>
            <consortium name="The Broad Institute Genome Sequencing Center for Infectious Disease"/>
            <person name="Wu L."/>
            <person name="Ma J."/>
        </authorList>
    </citation>
    <scope>NUCLEOTIDE SEQUENCE [LARGE SCALE GENOMIC DNA]</scope>
    <source>
        <strain evidence="2">CGMCC 4.1622</strain>
    </source>
</reference>
<dbReference type="RefSeq" id="WP_346148822.1">
    <property type="nucleotide sequence ID" value="NZ_BAAAUA010000057.1"/>
</dbReference>
<dbReference type="InterPro" id="IPR010982">
    <property type="entry name" value="Lambda_DNA-bd_dom_sf"/>
</dbReference>
<keyword evidence="2" id="KW-1185">Reference proteome</keyword>
<accession>A0ABW0VP42</accession>
<proteinExistence type="predicted"/>
<dbReference type="EMBL" id="JBHSOC010000106">
    <property type="protein sequence ID" value="MFC5646614.1"/>
    <property type="molecule type" value="Genomic_DNA"/>
</dbReference>
<dbReference type="SUPFAM" id="SSF48452">
    <property type="entry name" value="TPR-like"/>
    <property type="match status" value="1"/>
</dbReference>
<gene>
    <name evidence="1" type="ORF">ACFPZF_35400</name>
</gene>
<dbReference type="Gene3D" id="1.25.40.10">
    <property type="entry name" value="Tetratricopeptide repeat domain"/>
    <property type="match status" value="1"/>
</dbReference>
<evidence type="ECO:0000313" key="1">
    <source>
        <dbReference type="EMBL" id="MFC5646614.1"/>
    </source>
</evidence>
<dbReference type="Gene3D" id="1.10.260.40">
    <property type="entry name" value="lambda repressor-like DNA-binding domains"/>
    <property type="match status" value="1"/>
</dbReference>